<feature type="region of interest" description="Disordered" evidence="7">
    <location>
        <begin position="68"/>
        <end position="92"/>
    </location>
</feature>
<feature type="compositionally biased region" description="Acidic residues" evidence="7">
    <location>
        <begin position="336"/>
        <end position="348"/>
    </location>
</feature>
<accession>A0A8C3G9P4</accession>
<dbReference type="InterPro" id="IPR046360">
    <property type="entry name" value="T-box_DNA-bd"/>
</dbReference>
<comment type="caution">
    <text evidence="6">Lacks conserved residue(s) required for the propagation of feature annotation.</text>
</comment>
<evidence type="ECO:0000256" key="2">
    <source>
        <dbReference type="ARBA" id="ARBA00023015"/>
    </source>
</evidence>
<keyword evidence="4" id="KW-0804">Transcription</keyword>
<dbReference type="PROSITE" id="PS01264">
    <property type="entry name" value="TBOX_2"/>
    <property type="match status" value="1"/>
</dbReference>
<evidence type="ECO:0000313" key="9">
    <source>
        <dbReference type="Ensembl" id="ENSCLMP00005044446.1"/>
    </source>
</evidence>
<dbReference type="GO" id="GO:0035050">
    <property type="term" value="P:embryonic heart tube development"/>
    <property type="evidence" value="ECO:0007669"/>
    <property type="project" value="Ensembl"/>
</dbReference>
<dbReference type="InterPro" id="IPR002070">
    <property type="entry name" value="TF_Brachyury"/>
</dbReference>
<dbReference type="GO" id="GO:0000981">
    <property type="term" value="F:DNA-binding transcription factor activity, RNA polymerase II-specific"/>
    <property type="evidence" value="ECO:0007669"/>
    <property type="project" value="TreeGrafter"/>
</dbReference>
<dbReference type="FunFam" id="2.60.40.820:FF:000003">
    <property type="entry name" value="T-box transcription factor TBX3"/>
    <property type="match status" value="1"/>
</dbReference>
<dbReference type="Gene3D" id="2.60.40.820">
    <property type="entry name" value="Transcription factor, T-box"/>
    <property type="match status" value="1"/>
</dbReference>
<evidence type="ECO:0000256" key="4">
    <source>
        <dbReference type="ARBA" id="ARBA00023163"/>
    </source>
</evidence>
<sequence length="638" mass="70412">MKDPIAAAAAMAYHTSQTHQPGALPLSAFLAAAQPSFFPALAFPDVGSPSRPLSEQAASDAELRAALGRPHQPVHPRSFKSLQTEEGLDDDPKVTLDSKKLWNEFHKMGTEMVITKSGRRMFPAFKVRVDGLVESAKYILLMDIVAVDDCRYKFHNSRWVVAGKADPEMPKRMYIHPDSPSKGEQWMSKPVAFHKLKLTNNISDKHGFTILNSMHKYQPRFHIVRANDIMKLPYSTFRTYVFPETEFIAVTAYQNEKITQLKIDNNPFAKGFRDTGNGRREKRSKPVTISSMHEGRLDLDCADSDDSCEQPSTSDPFYSPRELVSSPLMSTPTYDDNIESDSDVDQHDEDIAEASRSRSEYMSSLSQKSAEILWNRPALNKGSGNQDASKDGTTARSSEFMYSAESGSSKKHMSEIQDGVPPMMLQTQSPSPLQTLDFSSAHSQQFLKLGAPLLFHPGQLSVKPEGAGRLLPSLPAVENGGLPSQGIASPSPFMFHLSQHMLASQGMSLSPFGGLFSYPYGYMAAPALPTCSATPTLAKSHCFRSSRPWLQFSPYQIPAPVTSSQSPLPTRPPGSSNSQCEVSKSGSREFSSVPENHGHQIKAKQKTSILSEIACVAAIQRHYIIINTDLVTRRSKHT</sequence>
<dbReference type="GO" id="GO:0045893">
    <property type="term" value="P:positive regulation of DNA-templated transcription"/>
    <property type="evidence" value="ECO:0007669"/>
    <property type="project" value="InterPro"/>
</dbReference>
<dbReference type="GO" id="GO:0001708">
    <property type="term" value="P:cell fate specification"/>
    <property type="evidence" value="ECO:0007669"/>
    <property type="project" value="TreeGrafter"/>
</dbReference>
<dbReference type="GO" id="GO:0072068">
    <property type="term" value="P:late distal convoluted tubule development"/>
    <property type="evidence" value="ECO:0007669"/>
    <property type="project" value="Ensembl"/>
</dbReference>
<protein>
    <submittedName>
        <fullName evidence="9">T-box transcription factor 2a</fullName>
    </submittedName>
</protein>
<dbReference type="GO" id="GO:0072019">
    <property type="term" value="P:proximal convoluted tubule development"/>
    <property type="evidence" value="ECO:0007669"/>
    <property type="project" value="Ensembl"/>
</dbReference>
<evidence type="ECO:0000256" key="6">
    <source>
        <dbReference type="PROSITE-ProRule" id="PRU00201"/>
    </source>
</evidence>
<reference evidence="9" key="2">
    <citation type="submission" date="2025-09" db="UniProtKB">
        <authorList>
            <consortium name="Ensembl"/>
        </authorList>
    </citation>
    <scope>IDENTIFICATION</scope>
</reference>
<dbReference type="GO" id="GO:0003205">
    <property type="term" value="P:cardiac chamber development"/>
    <property type="evidence" value="ECO:0007669"/>
    <property type="project" value="Ensembl"/>
</dbReference>
<feature type="domain" description="T-box" evidence="8">
    <location>
        <begin position="96"/>
        <end position="274"/>
    </location>
</feature>
<evidence type="ECO:0000259" key="8">
    <source>
        <dbReference type="PROSITE" id="PS50252"/>
    </source>
</evidence>
<dbReference type="InterPro" id="IPR001699">
    <property type="entry name" value="TF_T-box"/>
</dbReference>
<dbReference type="Pfam" id="PF20627">
    <property type="entry name" value="TBX2-3_RD"/>
    <property type="match status" value="1"/>
</dbReference>
<dbReference type="InterPro" id="IPR048387">
    <property type="entry name" value="TBX2_3_RD"/>
</dbReference>
<dbReference type="GO" id="GO:0005634">
    <property type="term" value="C:nucleus"/>
    <property type="evidence" value="ECO:0007669"/>
    <property type="project" value="UniProtKB-SubCell"/>
</dbReference>
<keyword evidence="5 6" id="KW-0539">Nucleus</keyword>
<proteinExistence type="predicted"/>
<dbReference type="GO" id="GO:0048793">
    <property type="term" value="P:pronephros development"/>
    <property type="evidence" value="ECO:0007669"/>
    <property type="project" value="Ensembl"/>
</dbReference>
<feature type="compositionally biased region" description="Polar residues" evidence="7">
    <location>
        <begin position="561"/>
        <end position="594"/>
    </location>
</feature>
<dbReference type="GO" id="GO:0060037">
    <property type="term" value="P:pharyngeal system development"/>
    <property type="evidence" value="ECO:0007669"/>
    <property type="project" value="Ensembl"/>
</dbReference>
<dbReference type="CDD" id="cd20188">
    <property type="entry name" value="T-box_TBX2_3-like"/>
    <property type="match status" value="1"/>
</dbReference>
<dbReference type="PROSITE" id="PS01283">
    <property type="entry name" value="TBOX_1"/>
    <property type="match status" value="1"/>
</dbReference>
<evidence type="ECO:0000256" key="3">
    <source>
        <dbReference type="ARBA" id="ARBA00023125"/>
    </source>
</evidence>
<dbReference type="PANTHER" id="PTHR11267">
    <property type="entry name" value="T-BOX PROTEIN-RELATED"/>
    <property type="match status" value="1"/>
</dbReference>
<dbReference type="SUPFAM" id="SSF49417">
    <property type="entry name" value="p53-like transcription factors"/>
    <property type="match status" value="1"/>
</dbReference>
<dbReference type="PROSITE" id="PS50252">
    <property type="entry name" value="TBOX_3"/>
    <property type="match status" value="1"/>
</dbReference>
<dbReference type="InterPro" id="IPR018186">
    <property type="entry name" value="TF_T-box_CS"/>
</dbReference>
<name>A0A8C3G9P4_CYCLU</name>
<dbReference type="Pfam" id="PF00907">
    <property type="entry name" value="T-box"/>
    <property type="match status" value="1"/>
</dbReference>
<keyword evidence="2" id="KW-0805">Transcription regulation</keyword>
<gene>
    <name evidence="9" type="primary">LOC117742955</name>
</gene>
<keyword evidence="3 6" id="KW-0238">DNA-binding</keyword>
<feature type="region of interest" description="Disordered" evidence="7">
    <location>
        <begin position="377"/>
        <end position="414"/>
    </location>
</feature>
<evidence type="ECO:0000313" key="10">
    <source>
        <dbReference type="Proteomes" id="UP000694565"/>
    </source>
</evidence>
<comment type="subcellular location">
    <subcellularLocation>
        <location evidence="1 6">Nucleus</location>
    </subcellularLocation>
</comment>
<feature type="region of interest" description="Disordered" evidence="7">
    <location>
        <begin position="561"/>
        <end position="603"/>
    </location>
</feature>
<dbReference type="Ensembl" id="ENSCLMT00005046013.1">
    <property type="protein sequence ID" value="ENSCLMP00005044446.1"/>
    <property type="gene ID" value="ENSCLMG00005020546.1"/>
</dbReference>
<organism evidence="9 10">
    <name type="scientific">Cyclopterus lumpus</name>
    <name type="common">Lumpsucker</name>
    <dbReference type="NCBI Taxonomy" id="8103"/>
    <lineage>
        <taxon>Eukaryota</taxon>
        <taxon>Metazoa</taxon>
        <taxon>Chordata</taxon>
        <taxon>Craniata</taxon>
        <taxon>Vertebrata</taxon>
        <taxon>Euteleostomi</taxon>
        <taxon>Actinopterygii</taxon>
        <taxon>Neopterygii</taxon>
        <taxon>Teleostei</taxon>
        <taxon>Neoteleostei</taxon>
        <taxon>Acanthomorphata</taxon>
        <taxon>Eupercaria</taxon>
        <taxon>Perciformes</taxon>
        <taxon>Cottioidei</taxon>
        <taxon>Cottales</taxon>
        <taxon>Cyclopteridae</taxon>
        <taxon>Cyclopterus</taxon>
    </lineage>
</organism>
<dbReference type="InterPro" id="IPR008967">
    <property type="entry name" value="p53-like_TF_DNA-bd_sf"/>
</dbReference>
<evidence type="ECO:0000256" key="7">
    <source>
        <dbReference type="SAM" id="MobiDB-lite"/>
    </source>
</evidence>
<evidence type="ECO:0000256" key="5">
    <source>
        <dbReference type="ARBA" id="ARBA00023242"/>
    </source>
</evidence>
<dbReference type="GeneTree" id="ENSGT00940000158439"/>
<dbReference type="SMART" id="SM00425">
    <property type="entry name" value="TBOX"/>
    <property type="match status" value="1"/>
</dbReference>
<feature type="compositionally biased region" description="Polar residues" evidence="7">
    <location>
        <begin position="382"/>
        <end position="397"/>
    </location>
</feature>
<reference evidence="9" key="1">
    <citation type="submission" date="2025-08" db="UniProtKB">
        <authorList>
            <consortium name="Ensembl"/>
        </authorList>
    </citation>
    <scope>IDENTIFICATION</scope>
</reference>
<evidence type="ECO:0000256" key="1">
    <source>
        <dbReference type="ARBA" id="ARBA00004123"/>
    </source>
</evidence>
<dbReference type="PRINTS" id="PR00938">
    <property type="entry name" value="BRACHYURY"/>
</dbReference>
<dbReference type="InterPro" id="IPR036960">
    <property type="entry name" value="T-box_sf"/>
</dbReference>
<dbReference type="GO" id="GO:0000978">
    <property type="term" value="F:RNA polymerase II cis-regulatory region sequence-specific DNA binding"/>
    <property type="evidence" value="ECO:0007669"/>
    <property type="project" value="InterPro"/>
</dbReference>
<dbReference type="PANTHER" id="PTHR11267:SF181">
    <property type="entry name" value="OPTOMOTOR-BLIND PROTEIN"/>
    <property type="match status" value="1"/>
</dbReference>
<dbReference type="GO" id="GO:0000785">
    <property type="term" value="C:chromatin"/>
    <property type="evidence" value="ECO:0007669"/>
    <property type="project" value="TreeGrafter"/>
</dbReference>
<dbReference type="PRINTS" id="PR00937">
    <property type="entry name" value="TBOX"/>
</dbReference>
<dbReference type="AlphaFoldDB" id="A0A8C3G9P4"/>
<dbReference type="Proteomes" id="UP000694565">
    <property type="component" value="Unplaced"/>
</dbReference>
<feature type="region of interest" description="Disordered" evidence="7">
    <location>
        <begin position="292"/>
        <end position="348"/>
    </location>
</feature>
<keyword evidence="10" id="KW-1185">Reference proteome</keyword>